<dbReference type="Proteomes" id="UP000016943">
    <property type="component" value="Chromosome"/>
</dbReference>
<evidence type="ECO:0000313" key="1">
    <source>
        <dbReference type="EMBL" id="AGU14583.1"/>
    </source>
</evidence>
<evidence type="ECO:0000313" key="2">
    <source>
        <dbReference type="Proteomes" id="UP000016943"/>
    </source>
</evidence>
<proteinExistence type="predicted"/>
<dbReference type="EMBL" id="CP006365">
    <property type="protein sequence ID" value="AGU14583.1"/>
    <property type="molecule type" value="Genomic_DNA"/>
</dbReference>
<gene>
    <name evidence="1" type="ORF">CARG_02090</name>
</gene>
<dbReference type="KEGG" id="caz:CARG_02090"/>
<dbReference type="PATRIC" id="fig|1348662.3.peg.413"/>
<keyword evidence="2" id="KW-1185">Reference proteome</keyword>
<protein>
    <submittedName>
        <fullName evidence="1">Uncharacterized protein</fullName>
    </submittedName>
</protein>
<sequence>MSYPVVGVFDGLFRVCLASTLYRSDMHSRDTLGWRQRHKALTQLVHPDLAQANLDTPQGFAKASCSTMDLQM</sequence>
<dbReference type="HOGENOM" id="CLU_2715506_0_0_11"/>
<reference evidence="1 2" key="1">
    <citation type="journal article" date="2013" name="Genome Announc.">
        <title>Whole-Genome Sequence of the Clinical Strain Corynebacterium argentoratense DSM 44202, Isolated from a Human Throat Specimen.</title>
        <authorList>
            <person name="Bomholt C."/>
            <person name="Glaub A."/>
            <person name="Gravermann K."/>
            <person name="Albersmeier A."/>
            <person name="Brinkrolf K."/>
            <person name="Ruckert C."/>
            <person name="Tauch A."/>
        </authorList>
    </citation>
    <scope>NUCLEOTIDE SEQUENCE [LARGE SCALE GENOMIC DNA]</scope>
    <source>
        <strain evidence="1">DSM 44202</strain>
    </source>
</reference>
<accession>U3GVS8</accession>
<dbReference type="AlphaFoldDB" id="U3GVS8"/>
<name>U3GVS8_9CORY</name>
<organism evidence="1 2">
    <name type="scientific">Corynebacterium argentoratense DSM 44202</name>
    <dbReference type="NCBI Taxonomy" id="1348662"/>
    <lineage>
        <taxon>Bacteria</taxon>
        <taxon>Bacillati</taxon>
        <taxon>Actinomycetota</taxon>
        <taxon>Actinomycetes</taxon>
        <taxon>Mycobacteriales</taxon>
        <taxon>Corynebacteriaceae</taxon>
        <taxon>Corynebacterium</taxon>
    </lineage>
</organism>